<evidence type="ECO:0000259" key="5">
    <source>
        <dbReference type="Pfam" id="PF00317"/>
    </source>
</evidence>
<feature type="domain" description="Ribonucleotide reductase large subunit N-terminal" evidence="5">
    <location>
        <begin position="17"/>
        <end position="88"/>
    </location>
</feature>
<dbReference type="SUPFAM" id="SSF48168">
    <property type="entry name" value="R1 subunit of ribonucleotide reductase, N-terminal domain"/>
    <property type="match status" value="1"/>
</dbReference>
<dbReference type="UniPathway" id="UPA00326"/>
<keyword evidence="3 4" id="KW-0560">Oxidoreductase</keyword>
<organism evidence="7">
    <name type="scientific">uncultured virus</name>
    <dbReference type="NCBI Taxonomy" id="340016"/>
    <lineage>
        <taxon>Viruses</taxon>
        <taxon>environmental samples</taxon>
    </lineage>
</organism>
<feature type="domain" description="Ribonucleotide reductase large subunit C-terminal" evidence="6">
    <location>
        <begin position="437"/>
        <end position="594"/>
    </location>
</feature>
<dbReference type="SUPFAM" id="SSF51998">
    <property type="entry name" value="PFL-like glycyl radical enzymes"/>
    <property type="match status" value="1"/>
</dbReference>
<dbReference type="InterPro" id="IPR008926">
    <property type="entry name" value="RNR_R1-su_N"/>
</dbReference>
<sequence length="625" mass="70995">MIKQYLGIEIDYSKDKKLDKFSIDTLQDRYFWEEETSPQEAFARAAIFGATYRTHINFSLAQRLYNYASDHWFMFSTPILSNGGTTRGLPISCFLNYVPDSRNGLSDHYDENIWLASSGGGIGGYWGDVRSDGVSTGNGSRSTGSIPFMHVVDSQMLAFNQGTTRRGSYAAYSDISHPEIEEFINMRKSSGGDINRKNLNLHNGVNITNEFLEAVKNDEEWRLIDPKTNEPTKVLSARELWMRLLETRAETGEPYLINIDTCNEALPKGQQDLGLEIKQSNLCSEITLPTNDERTAVCCLSSVNLEYYDAWKDDEKFIKDLVTMLDNVLEHFIRDIVHTQKLGGYTANYKRFINYVKEGKEGLVKAAYSAYRERSIGLGAMGFHSYLQSKGLSFNGLQQTGINNTIFSNIKSKAEKATEHLAELRGEAPDIHGSNKRNTHLLAVAPNASSSIICGGTSPSIEPYRANVYTHKTLSGNYKVKNKYLEKLLKKKGLNAEDREKVWKDISNERGSVQNIKIFNKEEKEIFKTADELNQLHLVEHAKIRQEYICQSQSLNLFFVPPKATEPQEVHDEFLQYLNDVHWYAMHNLKSLYYLRSDTAKSAENVNIRIPRINLEDTECISCEG</sequence>
<dbReference type="PRINTS" id="PR01183">
    <property type="entry name" value="RIBORDTASEM1"/>
</dbReference>
<evidence type="ECO:0000256" key="2">
    <source>
        <dbReference type="ARBA" id="ARBA00012274"/>
    </source>
</evidence>
<comment type="catalytic activity">
    <reaction evidence="4">
        <text>a 2'-deoxyribonucleoside 5'-diphosphate + [thioredoxin]-disulfide + H2O = a ribonucleoside 5'-diphosphate + [thioredoxin]-dithiol</text>
        <dbReference type="Rhea" id="RHEA:23252"/>
        <dbReference type="Rhea" id="RHEA-COMP:10698"/>
        <dbReference type="Rhea" id="RHEA-COMP:10700"/>
        <dbReference type="ChEBI" id="CHEBI:15377"/>
        <dbReference type="ChEBI" id="CHEBI:29950"/>
        <dbReference type="ChEBI" id="CHEBI:50058"/>
        <dbReference type="ChEBI" id="CHEBI:57930"/>
        <dbReference type="ChEBI" id="CHEBI:73316"/>
        <dbReference type="EC" id="1.17.4.1"/>
    </reaction>
</comment>
<evidence type="ECO:0000313" key="7">
    <source>
        <dbReference type="EMBL" id="AIW56717.1"/>
    </source>
</evidence>
<dbReference type="Pfam" id="PF00317">
    <property type="entry name" value="Ribonuc_red_lgN"/>
    <property type="match status" value="1"/>
</dbReference>
<dbReference type="GO" id="GO:0004748">
    <property type="term" value="F:ribonucleoside-diphosphate reductase activity, thioredoxin disulfide as acceptor"/>
    <property type="evidence" value="ECO:0007669"/>
    <property type="project" value="UniProtKB-EC"/>
</dbReference>
<dbReference type="InterPro" id="IPR039718">
    <property type="entry name" value="Rrm1"/>
</dbReference>
<dbReference type="PANTHER" id="PTHR11573:SF6">
    <property type="entry name" value="RIBONUCLEOSIDE-DIPHOSPHATE REDUCTASE LARGE SUBUNIT"/>
    <property type="match status" value="1"/>
</dbReference>
<dbReference type="GO" id="GO:0005524">
    <property type="term" value="F:ATP binding"/>
    <property type="evidence" value="ECO:0007669"/>
    <property type="project" value="InterPro"/>
</dbReference>
<dbReference type="EMBL" id="KM520305">
    <property type="protein sequence ID" value="AIW56717.1"/>
    <property type="molecule type" value="Genomic_DNA"/>
</dbReference>
<dbReference type="InterPro" id="IPR013509">
    <property type="entry name" value="RNR_lsu_N"/>
</dbReference>
<evidence type="ECO:0000256" key="1">
    <source>
        <dbReference type="ARBA" id="ARBA00010406"/>
    </source>
</evidence>
<keyword evidence="4" id="KW-0215">Deoxyribonucleotide synthesis</keyword>
<comment type="function">
    <text evidence="4">Provides the precursors necessary for DNA synthesis. Catalyzes the biosynthesis of deoxyribonucleotides from the corresponding ribonucleotides.</text>
</comment>
<dbReference type="GO" id="GO:0009263">
    <property type="term" value="P:deoxyribonucleotide biosynthetic process"/>
    <property type="evidence" value="ECO:0007669"/>
    <property type="project" value="UniProtKB-KW"/>
</dbReference>
<protein>
    <recommendedName>
        <fullName evidence="2 4">Ribonucleoside-diphosphate reductase</fullName>
        <ecNumber evidence="2 4">1.17.4.1</ecNumber>
    </recommendedName>
</protein>
<accession>A0A0A0UZS2</accession>
<evidence type="ECO:0000256" key="4">
    <source>
        <dbReference type="RuleBase" id="RU003410"/>
    </source>
</evidence>
<proteinExistence type="inferred from homology"/>
<comment type="similarity">
    <text evidence="1 4">Belongs to the ribonucleoside diphosphate reductase large chain family.</text>
</comment>
<dbReference type="PANTHER" id="PTHR11573">
    <property type="entry name" value="RIBONUCLEOSIDE-DIPHOSPHATE REDUCTASE LARGE CHAIN"/>
    <property type="match status" value="1"/>
</dbReference>
<dbReference type="EC" id="1.17.4.1" evidence="2 4"/>
<dbReference type="InterPro" id="IPR000788">
    <property type="entry name" value="RNR_lg_C"/>
</dbReference>
<name>A0A0A0UZS2_9VIRU</name>
<reference evidence="7" key="1">
    <citation type="journal article" date="2014" name="Proc. Natl. Acad. Sci. U.S.A.">
        <title>Ribonucleotide reductases reveal novel viral diversity and predict biological and ecological features of unknown marine viruses.</title>
        <authorList>
            <person name="Sakowski E.G."/>
            <person name="Munsell E.V."/>
            <person name="Hyatt M."/>
            <person name="Kress W."/>
            <person name="Williamson S.J."/>
            <person name="Nasko D.J."/>
            <person name="Polson S.W."/>
            <person name="Wommack K.E."/>
        </authorList>
    </citation>
    <scope>NUCLEOTIDE SEQUENCE</scope>
</reference>
<evidence type="ECO:0000256" key="3">
    <source>
        <dbReference type="ARBA" id="ARBA00023002"/>
    </source>
</evidence>
<feature type="domain" description="Ribonucleotide reductase large subunit C-terminal" evidence="6">
    <location>
        <begin position="92"/>
        <end position="434"/>
    </location>
</feature>
<dbReference type="Gene3D" id="3.20.70.20">
    <property type="match status" value="1"/>
</dbReference>
<dbReference type="Pfam" id="PF02867">
    <property type="entry name" value="Ribonuc_red_lgC"/>
    <property type="match status" value="2"/>
</dbReference>
<evidence type="ECO:0000259" key="6">
    <source>
        <dbReference type="Pfam" id="PF02867"/>
    </source>
</evidence>